<dbReference type="Proteomes" id="UP001627154">
    <property type="component" value="Unassembled WGS sequence"/>
</dbReference>
<comment type="caution">
    <text evidence="2">The sequence shown here is derived from an EMBL/GenBank/DDBJ whole genome shotgun (WGS) entry which is preliminary data.</text>
</comment>
<keyword evidence="3" id="KW-1185">Reference proteome</keyword>
<dbReference type="AlphaFoldDB" id="A0ABD2W958"/>
<sequence>MEQSEKLNGTSEKRPVLFSISSYNERYSKPVINKLLKVNPFQTATEPPPPLRDPSRGINGRNRPLSLCAVATAVTTTQNLYASLPRPERPLSYQAASPQQNGTNDTNKPDQPPKLVERLLSLEPDQLKQSGKVALTIAAYEGETKAPTRLDFLPSILSNTNSKSNDSPDSSSTYSSTPVSAVDEEVREIGSRLQDELVATLRKSNLREIHDSKKLNGDVDSDNTLKDDEMPPVPPTPEPSPIDNVISNALSPTEEEINVIESLDSIIENETKEFEVSILSEIDQTVELKEVQGEEVKEVNEPAKTFQKKSNDSESENIKETEHENSIVNESAIIIESTIEPFVEVHQTETTEINKVIQQSNEVSNDANDIVSNKIETNTNENTHDNIEKTTQAIIEPIPKDKVNTIIEQELLVRNTETLTDEVKIAEENVSSEEKKSDIVEKILENTSVIDQSILREKDMKTIIIENNDSHKKNENNGHMKKPVAYGISASHENGENLDIMD</sequence>
<feature type="region of interest" description="Disordered" evidence="1">
    <location>
        <begin position="299"/>
        <end position="323"/>
    </location>
</feature>
<evidence type="ECO:0000256" key="1">
    <source>
        <dbReference type="SAM" id="MobiDB-lite"/>
    </source>
</evidence>
<protein>
    <submittedName>
        <fullName evidence="2">Uncharacterized protein</fullName>
    </submittedName>
</protein>
<feature type="region of interest" description="Disordered" evidence="1">
    <location>
        <begin position="39"/>
        <end position="62"/>
    </location>
</feature>
<reference evidence="2 3" key="1">
    <citation type="journal article" date="2024" name="bioRxiv">
        <title>A reference genome for Trichogramma kaykai: A tiny desert-dwelling parasitoid wasp with competing sex-ratio distorters.</title>
        <authorList>
            <person name="Culotta J."/>
            <person name="Lindsey A.R."/>
        </authorList>
    </citation>
    <scope>NUCLEOTIDE SEQUENCE [LARGE SCALE GENOMIC DNA]</scope>
    <source>
        <strain evidence="2 3">KSX58</strain>
    </source>
</reference>
<feature type="region of interest" description="Disordered" evidence="1">
    <location>
        <begin position="212"/>
        <end position="243"/>
    </location>
</feature>
<feature type="compositionally biased region" description="Pro residues" evidence="1">
    <location>
        <begin position="231"/>
        <end position="240"/>
    </location>
</feature>
<feature type="compositionally biased region" description="Basic and acidic residues" evidence="1">
    <location>
        <begin position="309"/>
        <end position="323"/>
    </location>
</feature>
<evidence type="ECO:0000313" key="3">
    <source>
        <dbReference type="Proteomes" id="UP001627154"/>
    </source>
</evidence>
<feature type="region of interest" description="Disordered" evidence="1">
    <location>
        <begin position="160"/>
        <end position="183"/>
    </location>
</feature>
<feature type="compositionally biased region" description="Low complexity" evidence="1">
    <location>
        <begin position="160"/>
        <end position="180"/>
    </location>
</feature>
<name>A0ABD2W958_9HYME</name>
<feature type="region of interest" description="Disordered" evidence="1">
    <location>
        <begin position="91"/>
        <end position="113"/>
    </location>
</feature>
<evidence type="ECO:0000313" key="2">
    <source>
        <dbReference type="EMBL" id="KAL3389418.1"/>
    </source>
</evidence>
<accession>A0ABD2W958</accession>
<proteinExistence type="predicted"/>
<organism evidence="2 3">
    <name type="scientific">Trichogramma kaykai</name>
    <dbReference type="NCBI Taxonomy" id="54128"/>
    <lineage>
        <taxon>Eukaryota</taxon>
        <taxon>Metazoa</taxon>
        <taxon>Ecdysozoa</taxon>
        <taxon>Arthropoda</taxon>
        <taxon>Hexapoda</taxon>
        <taxon>Insecta</taxon>
        <taxon>Pterygota</taxon>
        <taxon>Neoptera</taxon>
        <taxon>Endopterygota</taxon>
        <taxon>Hymenoptera</taxon>
        <taxon>Apocrita</taxon>
        <taxon>Proctotrupomorpha</taxon>
        <taxon>Chalcidoidea</taxon>
        <taxon>Trichogrammatidae</taxon>
        <taxon>Trichogramma</taxon>
    </lineage>
</organism>
<dbReference type="EMBL" id="JBJJXI010000123">
    <property type="protein sequence ID" value="KAL3389418.1"/>
    <property type="molecule type" value="Genomic_DNA"/>
</dbReference>
<feature type="compositionally biased region" description="Basic and acidic residues" evidence="1">
    <location>
        <begin position="212"/>
        <end position="229"/>
    </location>
</feature>
<feature type="compositionally biased region" description="Polar residues" evidence="1">
    <location>
        <begin position="94"/>
        <end position="106"/>
    </location>
</feature>
<gene>
    <name evidence="2" type="ORF">TKK_015643</name>
</gene>